<comment type="similarity">
    <text evidence="8">Belongs to the G-protein coupled receptor 1 family.</text>
</comment>
<evidence type="ECO:0000256" key="6">
    <source>
        <dbReference type="ARBA" id="ARBA00023170"/>
    </source>
</evidence>
<name>A0A914DEM0_9BILA</name>
<feature type="transmembrane region" description="Helical" evidence="9">
    <location>
        <begin position="27"/>
        <end position="52"/>
    </location>
</feature>
<evidence type="ECO:0000256" key="9">
    <source>
        <dbReference type="SAM" id="Phobius"/>
    </source>
</evidence>
<evidence type="ECO:0000256" key="1">
    <source>
        <dbReference type="ARBA" id="ARBA00004141"/>
    </source>
</evidence>
<dbReference type="GO" id="GO:0042923">
    <property type="term" value="F:neuropeptide binding"/>
    <property type="evidence" value="ECO:0007669"/>
    <property type="project" value="TreeGrafter"/>
</dbReference>
<keyword evidence="2 8" id="KW-0812">Transmembrane</keyword>
<evidence type="ECO:0000256" key="7">
    <source>
        <dbReference type="ARBA" id="ARBA00023224"/>
    </source>
</evidence>
<dbReference type="Gene3D" id="1.20.1070.10">
    <property type="entry name" value="Rhodopsin 7-helix transmembrane proteins"/>
    <property type="match status" value="1"/>
</dbReference>
<dbReference type="PROSITE" id="PS50262">
    <property type="entry name" value="G_PROTEIN_RECEP_F1_2"/>
    <property type="match status" value="1"/>
</dbReference>
<dbReference type="AlphaFoldDB" id="A0A914DEM0"/>
<evidence type="ECO:0000313" key="12">
    <source>
        <dbReference type="WBParaSite" id="ACRNAN_scaffold251.g22656.t1"/>
    </source>
</evidence>
<dbReference type="SUPFAM" id="SSF81321">
    <property type="entry name" value="Family A G protein-coupled receptor-like"/>
    <property type="match status" value="1"/>
</dbReference>
<dbReference type="InterPro" id="IPR017452">
    <property type="entry name" value="GPCR_Rhodpsn_7TM"/>
</dbReference>
<dbReference type="Pfam" id="PF00001">
    <property type="entry name" value="7tm_1"/>
    <property type="match status" value="1"/>
</dbReference>
<dbReference type="PANTHER" id="PTHR24235:SF18">
    <property type="entry name" value="G-PROTEIN COUPLED RECEPTORS FAMILY 1 PROFILE DOMAIN-CONTAINING PROTEIN"/>
    <property type="match status" value="1"/>
</dbReference>
<dbReference type="CDD" id="cd15203">
    <property type="entry name" value="7tmA_NPYR-like"/>
    <property type="match status" value="1"/>
</dbReference>
<evidence type="ECO:0000256" key="5">
    <source>
        <dbReference type="ARBA" id="ARBA00023136"/>
    </source>
</evidence>
<protein>
    <submittedName>
        <fullName evidence="12">G-protein coupled receptors family 1 profile domain-containing protein</fullName>
    </submittedName>
</protein>
<keyword evidence="3 9" id="KW-1133">Transmembrane helix</keyword>
<dbReference type="GO" id="GO:0008188">
    <property type="term" value="F:neuropeptide receptor activity"/>
    <property type="evidence" value="ECO:0007669"/>
    <property type="project" value="TreeGrafter"/>
</dbReference>
<feature type="transmembrane region" description="Helical" evidence="9">
    <location>
        <begin position="181"/>
        <end position="202"/>
    </location>
</feature>
<comment type="subcellular location">
    <subcellularLocation>
        <location evidence="1">Membrane</location>
        <topology evidence="1">Multi-pass membrane protein</topology>
    </subcellularLocation>
</comment>
<dbReference type="WBParaSite" id="ACRNAN_scaffold251.g22656.t1">
    <property type="protein sequence ID" value="ACRNAN_scaffold251.g22656.t1"/>
    <property type="gene ID" value="ACRNAN_scaffold251.g22656"/>
</dbReference>
<keyword evidence="7 8" id="KW-0807">Transducer</keyword>
<keyword evidence="6 8" id="KW-0675">Receptor</keyword>
<accession>A0A914DEM0</accession>
<dbReference type="PANTHER" id="PTHR24235">
    <property type="entry name" value="NEUROPEPTIDE Y RECEPTOR"/>
    <property type="match status" value="1"/>
</dbReference>
<organism evidence="11 12">
    <name type="scientific">Acrobeloides nanus</name>
    <dbReference type="NCBI Taxonomy" id="290746"/>
    <lineage>
        <taxon>Eukaryota</taxon>
        <taxon>Metazoa</taxon>
        <taxon>Ecdysozoa</taxon>
        <taxon>Nematoda</taxon>
        <taxon>Chromadorea</taxon>
        <taxon>Rhabditida</taxon>
        <taxon>Tylenchina</taxon>
        <taxon>Cephalobomorpha</taxon>
        <taxon>Cephaloboidea</taxon>
        <taxon>Cephalobidae</taxon>
        <taxon>Acrobeloides</taxon>
    </lineage>
</organism>
<dbReference type="Proteomes" id="UP000887540">
    <property type="component" value="Unplaced"/>
</dbReference>
<feature type="transmembrane region" description="Helical" evidence="9">
    <location>
        <begin position="64"/>
        <end position="91"/>
    </location>
</feature>
<dbReference type="GO" id="GO:0005886">
    <property type="term" value="C:plasma membrane"/>
    <property type="evidence" value="ECO:0007669"/>
    <property type="project" value="TreeGrafter"/>
</dbReference>
<proteinExistence type="inferred from homology"/>
<evidence type="ECO:0000256" key="2">
    <source>
        <dbReference type="ARBA" id="ARBA00022692"/>
    </source>
</evidence>
<evidence type="ECO:0000256" key="4">
    <source>
        <dbReference type="ARBA" id="ARBA00023040"/>
    </source>
</evidence>
<keyword evidence="11" id="KW-1185">Reference proteome</keyword>
<dbReference type="GO" id="GO:0043005">
    <property type="term" value="C:neuron projection"/>
    <property type="evidence" value="ECO:0007669"/>
    <property type="project" value="TreeGrafter"/>
</dbReference>
<dbReference type="InterPro" id="IPR000276">
    <property type="entry name" value="GPCR_Rhodpsn"/>
</dbReference>
<feature type="transmembrane region" description="Helical" evidence="9">
    <location>
        <begin position="128"/>
        <end position="150"/>
    </location>
</feature>
<feature type="domain" description="G-protein coupled receptors family 1 profile" evidence="10">
    <location>
        <begin position="1"/>
        <end position="236"/>
    </location>
</feature>
<feature type="transmembrane region" description="Helical" evidence="9">
    <location>
        <begin position="214"/>
        <end position="239"/>
    </location>
</feature>
<dbReference type="PROSITE" id="PS00237">
    <property type="entry name" value="G_PROTEIN_RECEP_F1_1"/>
    <property type="match status" value="1"/>
</dbReference>
<sequence length="268" mass="30842">MSLTSLPVTAITIFTRDWVFPSLFCKLIGVFQGGSVFVSSFTLTAIAVDRYFLIRYPARQTLSYGTAVTIVMLIWIFGYACASPAGILSIIDVYYASDYHQYCGIFCEEKWPDFDGNRMRKTYGTSVLIIQFGLPLLISSICYWMIGRIIREQLEKRKKHQTLLESNQQKLENRKSRSSRMMIAMVGGLVLAWLPMNLVNLYRDYFLDSIHPSYSLIFAGCHVVAMTSAVWNPIIYSWFNPQFRSTLKNAFARNAHMSMRYNAMLLER</sequence>
<keyword evidence="5 9" id="KW-0472">Membrane</keyword>
<evidence type="ECO:0000259" key="10">
    <source>
        <dbReference type="PROSITE" id="PS50262"/>
    </source>
</evidence>
<evidence type="ECO:0000256" key="3">
    <source>
        <dbReference type="ARBA" id="ARBA00022989"/>
    </source>
</evidence>
<evidence type="ECO:0000313" key="11">
    <source>
        <dbReference type="Proteomes" id="UP000887540"/>
    </source>
</evidence>
<dbReference type="PRINTS" id="PR00237">
    <property type="entry name" value="GPCRRHODOPSN"/>
</dbReference>
<reference evidence="12" key="1">
    <citation type="submission" date="2022-11" db="UniProtKB">
        <authorList>
            <consortium name="WormBaseParasite"/>
        </authorList>
    </citation>
    <scope>IDENTIFICATION</scope>
</reference>
<evidence type="ECO:0000256" key="8">
    <source>
        <dbReference type="RuleBase" id="RU000688"/>
    </source>
</evidence>
<keyword evidence="4 8" id="KW-0297">G-protein coupled receptor</keyword>